<dbReference type="GeneID" id="59302266"/>
<keyword evidence="2" id="KW-1185">Reference proteome</keyword>
<dbReference type="SUPFAM" id="SSF52047">
    <property type="entry name" value="RNI-like"/>
    <property type="match status" value="1"/>
</dbReference>
<proteinExistence type="predicted"/>
<accession>A0A8H5S274</accession>
<gene>
    <name evidence="1" type="ORF">FTJAE_3673</name>
</gene>
<dbReference type="AlphaFoldDB" id="A0A8H5S274"/>
<dbReference type="OrthoDB" id="5089581at2759"/>
<reference evidence="1 2" key="1">
    <citation type="submission" date="2020-05" db="EMBL/GenBank/DDBJ databases">
        <title>Identification and distribution of gene clusters putatively required for synthesis of sphingolipid metabolism inhibitors in phylogenetically diverse species of the filamentous fungus Fusarium.</title>
        <authorList>
            <person name="Kim H.-S."/>
            <person name="Busman M."/>
            <person name="Brown D.W."/>
            <person name="Divon H."/>
            <person name="Uhlig S."/>
            <person name="Proctor R.H."/>
        </authorList>
    </citation>
    <scope>NUCLEOTIDE SEQUENCE [LARGE SCALE GENOMIC DNA]</scope>
    <source>
        <strain evidence="1 2">NRRL 66243</strain>
    </source>
</reference>
<comment type="caution">
    <text evidence="1">The sequence shown here is derived from an EMBL/GenBank/DDBJ whole genome shotgun (WGS) entry which is preliminary data.</text>
</comment>
<dbReference type="RefSeq" id="XP_037209336.1">
    <property type="nucleotide sequence ID" value="XM_037349996.1"/>
</dbReference>
<dbReference type="Gene3D" id="3.80.10.10">
    <property type="entry name" value="Ribonuclease Inhibitor"/>
    <property type="match status" value="1"/>
</dbReference>
<dbReference type="Proteomes" id="UP000530670">
    <property type="component" value="Unassembled WGS sequence"/>
</dbReference>
<sequence>MAGGHAKVTVDIPRQVTKSMGSRDGYSGSPTSWLPTEIYQMIVNHIVLHYDRCNDDQKAIRAKTLSSLARTSRTLQRLTEPYIYTFPEGSRLQISQGLERLQQSLAADSRRANLVQVLDIKWDTPVSSRRLVIDIARRCPNLCTLHLYFPEAASRSDEFGQTYVDNLADLFFACPKVRKLRLATYCEEALPIPAQDGRVVEFAGQLSHVEVDAGGTWFHESMLPYLSPNVISFVMINPGSGDHTGFLKTLGQRCPVLQRLKIMCRGITLVDLAALCKALGSTLKVLYLRNLEYDRSVLSLFLPHMQVLEHLYLGNEVPLYTQDLDSMSSLSHLRTFIADGGEAEWVDEPDKFFYGEEALDVYRAVARFLSAHMMTLETMWIDACDCALNEDVFESLKLVRNLRSVGLDLCYRLKREEVVGLLEACPKLQEASDIHKTLEEEFGDEEEPYGSLLWVEYPPQKPWFENDFPHSSSGWSDGLRQPQLRI</sequence>
<protein>
    <recommendedName>
        <fullName evidence="3">F-box domain-containing protein</fullName>
    </recommendedName>
</protein>
<dbReference type="EMBL" id="JAAQRI010000069">
    <property type="protein sequence ID" value="KAF5642516.1"/>
    <property type="molecule type" value="Genomic_DNA"/>
</dbReference>
<evidence type="ECO:0000313" key="1">
    <source>
        <dbReference type="EMBL" id="KAF5642516.1"/>
    </source>
</evidence>
<evidence type="ECO:0000313" key="2">
    <source>
        <dbReference type="Proteomes" id="UP000530670"/>
    </source>
</evidence>
<organism evidence="1 2">
    <name type="scientific">Fusarium tjaetaba</name>
    <dbReference type="NCBI Taxonomy" id="1567544"/>
    <lineage>
        <taxon>Eukaryota</taxon>
        <taxon>Fungi</taxon>
        <taxon>Dikarya</taxon>
        <taxon>Ascomycota</taxon>
        <taxon>Pezizomycotina</taxon>
        <taxon>Sordariomycetes</taxon>
        <taxon>Hypocreomycetidae</taxon>
        <taxon>Hypocreales</taxon>
        <taxon>Nectriaceae</taxon>
        <taxon>Fusarium</taxon>
        <taxon>Fusarium fujikuroi species complex</taxon>
    </lineage>
</organism>
<name>A0A8H5S274_9HYPO</name>
<dbReference type="InterPro" id="IPR032675">
    <property type="entry name" value="LRR_dom_sf"/>
</dbReference>
<evidence type="ECO:0008006" key="3">
    <source>
        <dbReference type="Google" id="ProtNLM"/>
    </source>
</evidence>